<reference evidence="2" key="2">
    <citation type="submission" date="2023-06" db="EMBL/GenBank/DDBJ databases">
        <authorList>
            <consortium name="Lawrence Berkeley National Laboratory"/>
            <person name="Haridas S."/>
            <person name="Hensen N."/>
            <person name="Bonometti L."/>
            <person name="Westerberg I."/>
            <person name="Brannstrom I.O."/>
            <person name="Guillou S."/>
            <person name="Cros-Aarteil S."/>
            <person name="Calhoun S."/>
            <person name="Kuo A."/>
            <person name="Mondo S."/>
            <person name="Pangilinan J."/>
            <person name="Riley R."/>
            <person name="Labutti K."/>
            <person name="Andreopoulos B."/>
            <person name="Lipzen A."/>
            <person name="Chen C."/>
            <person name="Yanf M."/>
            <person name="Daum C."/>
            <person name="Ng V."/>
            <person name="Clum A."/>
            <person name="Steindorff A."/>
            <person name="Ohm R."/>
            <person name="Martin F."/>
            <person name="Silar P."/>
            <person name="Natvig D."/>
            <person name="Lalanne C."/>
            <person name="Gautier V."/>
            <person name="Ament-Velasquez S.L."/>
            <person name="Kruys A."/>
            <person name="Hutchinson M.I."/>
            <person name="Powell A.J."/>
            <person name="Barry K."/>
            <person name="Miller A.N."/>
            <person name="Grigoriev I.V."/>
            <person name="Debuchy R."/>
            <person name="Gladieux P."/>
            <person name="Thoren M.H."/>
            <person name="Johannesson H."/>
        </authorList>
    </citation>
    <scope>NUCLEOTIDE SEQUENCE</scope>
    <source>
        <strain evidence="2">CBS 168.71</strain>
    </source>
</reference>
<accession>A0AAE0HEC1</accession>
<gene>
    <name evidence="2" type="ORF">B0H64DRAFT_402343</name>
</gene>
<evidence type="ECO:0000313" key="2">
    <source>
        <dbReference type="EMBL" id="KAK3294997.1"/>
    </source>
</evidence>
<comment type="caution">
    <text evidence="2">The sequence shown here is derived from an EMBL/GenBank/DDBJ whole genome shotgun (WGS) entry which is preliminary data.</text>
</comment>
<feature type="region of interest" description="Disordered" evidence="1">
    <location>
        <begin position="111"/>
        <end position="161"/>
    </location>
</feature>
<dbReference type="GeneID" id="87841172"/>
<reference evidence="2" key="1">
    <citation type="journal article" date="2023" name="Mol. Phylogenet. Evol.">
        <title>Genome-scale phylogeny and comparative genomics of the fungal order Sordariales.</title>
        <authorList>
            <person name="Hensen N."/>
            <person name="Bonometti L."/>
            <person name="Westerberg I."/>
            <person name="Brannstrom I.O."/>
            <person name="Guillou S."/>
            <person name="Cros-Aarteil S."/>
            <person name="Calhoun S."/>
            <person name="Haridas S."/>
            <person name="Kuo A."/>
            <person name="Mondo S."/>
            <person name="Pangilinan J."/>
            <person name="Riley R."/>
            <person name="LaButti K."/>
            <person name="Andreopoulos B."/>
            <person name="Lipzen A."/>
            <person name="Chen C."/>
            <person name="Yan M."/>
            <person name="Daum C."/>
            <person name="Ng V."/>
            <person name="Clum A."/>
            <person name="Steindorff A."/>
            <person name="Ohm R.A."/>
            <person name="Martin F."/>
            <person name="Silar P."/>
            <person name="Natvig D.O."/>
            <person name="Lalanne C."/>
            <person name="Gautier V."/>
            <person name="Ament-Velasquez S.L."/>
            <person name="Kruys A."/>
            <person name="Hutchinson M.I."/>
            <person name="Powell A.J."/>
            <person name="Barry K."/>
            <person name="Miller A.N."/>
            <person name="Grigoriev I.V."/>
            <person name="Debuchy R."/>
            <person name="Gladieux P."/>
            <person name="Hiltunen Thoren M."/>
            <person name="Johannesson H."/>
        </authorList>
    </citation>
    <scope>NUCLEOTIDE SEQUENCE</scope>
    <source>
        <strain evidence="2">CBS 168.71</strain>
    </source>
</reference>
<dbReference type="Proteomes" id="UP001278766">
    <property type="component" value="Unassembled WGS sequence"/>
</dbReference>
<evidence type="ECO:0000256" key="1">
    <source>
        <dbReference type="SAM" id="MobiDB-lite"/>
    </source>
</evidence>
<organism evidence="2 3">
    <name type="scientific">Chaetomium fimeti</name>
    <dbReference type="NCBI Taxonomy" id="1854472"/>
    <lineage>
        <taxon>Eukaryota</taxon>
        <taxon>Fungi</taxon>
        <taxon>Dikarya</taxon>
        <taxon>Ascomycota</taxon>
        <taxon>Pezizomycotina</taxon>
        <taxon>Sordariomycetes</taxon>
        <taxon>Sordariomycetidae</taxon>
        <taxon>Sordariales</taxon>
        <taxon>Chaetomiaceae</taxon>
        <taxon>Chaetomium</taxon>
    </lineage>
</organism>
<dbReference type="RefSeq" id="XP_062658511.1">
    <property type="nucleotide sequence ID" value="XM_062804224.1"/>
</dbReference>
<keyword evidence="3" id="KW-1185">Reference proteome</keyword>
<evidence type="ECO:0000313" key="3">
    <source>
        <dbReference type="Proteomes" id="UP001278766"/>
    </source>
</evidence>
<sequence>MVICSYSVQMQNHSLCLLSVTHSLTTTAIDLETSSHVSTTRHSIYRVAEKKKDASRKASQTHENRISLACGAACNCPMRNQAGLRPLHINVFPSTHLPSPVQQPGLCAAVEKQSPNGPERTTRKLASSPPSSPDRSPKTTHGPMVLTPPPSWSHTTSDLSTHDTATPAHLLWRECAPLALQEPHSVTAAATFPVGPASWAATQSSRFVVTLLVGVGRHSCEGHWISHTPAVPSAVMPCLWAMKIFFAVVSGERGKPNSAA</sequence>
<feature type="compositionally biased region" description="Low complexity" evidence="1">
    <location>
        <begin position="152"/>
        <end position="161"/>
    </location>
</feature>
<dbReference type="EMBL" id="JAUEPN010000005">
    <property type="protein sequence ID" value="KAK3294997.1"/>
    <property type="molecule type" value="Genomic_DNA"/>
</dbReference>
<protein>
    <submittedName>
        <fullName evidence="2">Uncharacterized protein</fullName>
    </submittedName>
</protein>
<dbReference type="AlphaFoldDB" id="A0AAE0HEC1"/>
<proteinExistence type="predicted"/>
<name>A0AAE0HEC1_9PEZI</name>